<dbReference type="InParanoid" id="G1WZS4"/>
<feature type="compositionally biased region" description="Low complexity" evidence="1">
    <location>
        <begin position="1"/>
        <end position="13"/>
    </location>
</feature>
<gene>
    <name evidence="2" type="ORF">AOL_s00006g125</name>
</gene>
<proteinExistence type="predicted"/>
<sequence length="52" mass="6155">MVVQQQQQQQQQQREQAAGKRSKFAKLEEEAIEEDGTGEREELIRERLQLID</sequence>
<dbReference type="EMBL" id="ADOT01000012">
    <property type="protein sequence ID" value="EGX53259.1"/>
    <property type="molecule type" value="Genomic_DNA"/>
</dbReference>
<name>G1WZS4_ARTOA</name>
<feature type="region of interest" description="Disordered" evidence="1">
    <location>
        <begin position="1"/>
        <end position="39"/>
    </location>
</feature>
<evidence type="ECO:0000313" key="2">
    <source>
        <dbReference type="EMBL" id="EGX53259.1"/>
    </source>
</evidence>
<dbReference type="GeneID" id="22888626"/>
<evidence type="ECO:0000313" key="3">
    <source>
        <dbReference type="Proteomes" id="UP000008784"/>
    </source>
</evidence>
<reference evidence="2 3" key="1">
    <citation type="journal article" date="2011" name="PLoS Pathog.">
        <title>Genomic and proteomic analyses of the fungus Arthrobotrys oligospora provide insights into nematode-trap formation.</title>
        <authorList>
            <person name="Yang J."/>
            <person name="Wang L."/>
            <person name="Ji X."/>
            <person name="Feng Y."/>
            <person name="Li X."/>
            <person name="Zou C."/>
            <person name="Xu J."/>
            <person name="Ren Y."/>
            <person name="Mi Q."/>
            <person name="Wu J."/>
            <person name="Liu S."/>
            <person name="Liu Y."/>
            <person name="Huang X."/>
            <person name="Wang H."/>
            <person name="Niu X."/>
            <person name="Li J."/>
            <person name="Liang L."/>
            <person name="Luo Y."/>
            <person name="Ji K."/>
            <person name="Zhou W."/>
            <person name="Yu Z."/>
            <person name="Li G."/>
            <person name="Liu Y."/>
            <person name="Li L."/>
            <person name="Qiao M."/>
            <person name="Feng L."/>
            <person name="Zhang K.-Q."/>
        </authorList>
    </citation>
    <scope>NUCLEOTIDE SEQUENCE [LARGE SCALE GENOMIC DNA]</scope>
    <source>
        <strain evidence="3">ATCC 24927 / CBS 115.81 / DSM 1491</strain>
    </source>
</reference>
<comment type="caution">
    <text evidence="2">The sequence shown here is derived from an EMBL/GenBank/DDBJ whole genome shotgun (WGS) entry which is preliminary data.</text>
</comment>
<protein>
    <submittedName>
        <fullName evidence="2">Uncharacterized protein</fullName>
    </submittedName>
</protein>
<keyword evidence="3" id="KW-1185">Reference proteome</keyword>
<organism evidence="2 3">
    <name type="scientific">Arthrobotrys oligospora (strain ATCC 24927 / CBS 115.81 / DSM 1491)</name>
    <name type="common">Nematode-trapping fungus</name>
    <name type="synonym">Didymozoophaga oligospora</name>
    <dbReference type="NCBI Taxonomy" id="756982"/>
    <lineage>
        <taxon>Eukaryota</taxon>
        <taxon>Fungi</taxon>
        <taxon>Dikarya</taxon>
        <taxon>Ascomycota</taxon>
        <taxon>Pezizomycotina</taxon>
        <taxon>Orbiliomycetes</taxon>
        <taxon>Orbiliales</taxon>
        <taxon>Orbiliaceae</taxon>
        <taxon>Orbilia</taxon>
        <taxon>Orbilia oligospora</taxon>
    </lineage>
</organism>
<dbReference type="HOGENOM" id="CLU_3086791_0_0_1"/>
<dbReference type="AlphaFoldDB" id="G1WZS4"/>
<dbReference type="Proteomes" id="UP000008784">
    <property type="component" value="Unassembled WGS sequence"/>
</dbReference>
<accession>G1WZS4</accession>
<evidence type="ECO:0000256" key="1">
    <source>
        <dbReference type="SAM" id="MobiDB-lite"/>
    </source>
</evidence>
<dbReference type="RefSeq" id="XP_011117736.1">
    <property type="nucleotide sequence ID" value="XM_011119434.1"/>
</dbReference>